<evidence type="ECO:0000313" key="2">
    <source>
        <dbReference type="Proteomes" id="UP000294644"/>
    </source>
</evidence>
<dbReference type="OrthoDB" id="798241at2"/>
<dbReference type="Proteomes" id="UP000294644">
    <property type="component" value="Unassembled WGS sequence"/>
</dbReference>
<dbReference type="EMBL" id="SMFN01000013">
    <property type="protein sequence ID" value="TDE03036.1"/>
    <property type="molecule type" value="Genomic_DNA"/>
</dbReference>
<protein>
    <recommendedName>
        <fullName evidence="3">DUF4194 domain-containing protein</fullName>
    </recommendedName>
</protein>
<dbReference type="Gene3D" id="1.10.10.2250">
    <property type="match status" value="1"/>
</dbReference>
<gene>
    <name evidence="1" type="ORF">E0F91_11705</name>
</gene>
<proteinExistence type="predicted"/>
<dbReference type="InterPro" id="IPR053841">
    <property type="entry name" value="MksE"/>
</dbReference>
<evidence type="ECO:0008006" key="3">
    <source>
        <dbReference type="Google" id="ProtNLM"/>
    </source>
</evidence>
<evidence type="ECO:0000313" key="1">
    <source>
        <dbReference type="EMBL" id="TDE03036.1"/>
    </source>
</evidence>
<name>A0A4R5CRZ6_9FLAO</name>
<reference evidence="1 2" key="1">
    <citation type="submission" date="2019-03" db="EMBL/GenBank/DDBJ databases">
        <title>Flavobacterium LB-D12 sp. nov., isolated from arctic soil.</title>
        <authorList>
            <person name="Chaudhary D.K."/>
        </authorList>
    </citation>
    <scope>NUCLEOTIDE SEQUENCE [LARGE SCALE GENOMIC DNA]</scope>
    <source>
        <strain evidence="1 2">LB-D12</strain>
    </source>
</reference>
<comment type="caution">
    <text evidence="1">The sequence shown here is derived from an EMBL/GenBank/DDBJ whole genome shotgun (WGS) entry which is preliminary data.</text>
</comment>
<dbReference type="RefSeq" id="WP_132066681.1">
    <property type="nucleotide sequence ID" value="NZ_SMFN01000013.1"/>
</dbReference>
<sequence length="221" mass="26833">MADGYSKEIDFTFLSEEAAQNYFADLNIELLRGTHIQKESYYLFSLLQDKERELRNYYNSLYGLELIRDRHNNETFYYLDILDGKGKLSRQDRHRELSPMNIITGIMLLKMYYDKYFELQKIVTWQDIEHHVMESEYSDSFKKVFFDEIREFYSDAEWESVRKRFLKCVREFEALGWVSKISSSEHEIHFVIRESISRFAKLYEKELQHFDDFVVSYLNQS</sequence>
<dbReference type="Pfam" id="PF21980">
    <property type="entry name" value="MksE"/>
    <property type="match status" value="1"/>
</dbReference>
<keyword evidence="2" id="KW-1185">Reference proteome</keyword>
<dbReference type="InterPro" id="IPR042038">
    <property type="entry name" value="MukE_N"/>
</dbReference>
<dbReference type="AlphaFoldDB" id="A0A4R5CRZ6"/>
<organism evidence="1 2">
    <name type="scientific">Flavobacterium sandaracinum</name>
    <dbReference type="NCBI Taxonomy" id="2541733"/>
    <lineage>
        <taxon>Bacteria</taxon>
        <taxon>Pseudomonadati</taxon>
        <taxon>Bacteroidota</taxon>
        <taxon>Flavobacteriia</taxon>
        <taxon>Flavobacteriales</taxon>
        <taxon>Flavobacteriaceae</taxon>
        <taxon>Flavobacterium</taxon>
    </lineage>
</organism>
<accession>A0A4R5CRZ6</accession>